<evidence type="ECO:0000313" key="2">
    <source>
        <dbReference type="EMBL" id="KAK7853041.1"/>
    </source>
</evidence>
<gene>
    <name evidence="2" type="primary">GAUT15</name>
    <name evidence="2" type="ORF">CFP56_037117</name>
</gene>
<reference evidence="2 3" key="1">
    <citation type="journal article" date="2018" name="Sci. Data">
        <title>The draft genome sequence of cork oak.</title>
        <authorList>
            <person name="Ramos A.M."/>
            <person name="Usie A."/>
            <person name="Barbosa P."/>
            <person name="Barros P.M."/>
            <person name="Capote T."/>
            <person name="Chaves I."/>
            <person name="Simoes F."/>
            <person name="Abreu I."/>
            <person name="Carrasquinho I."/>
            <person name="Faro C."/>
            <person name="Guimaraes J.B."/>
            <person name="Mendonca D."/>
            <person name="Nobrega F."/>
            <person name="Rodrigues L."/>
            <person name="Saibo N.J.M."/>
            <person name="Varela M.C."/>
            <person name="Egas C."/>
            <person name="Matos J."/>
            <person name="Miguel C.M."/>
            <person name="Oliveira M.M."/>
            <person name="Ricardo C.P."/>
            <person name="Goncalves S."/>
        </authorList>
    </citation>
    <scope>NUCLEOTIDE SEQUENCE [LARGE SCALE GENOMIC DNA]</scope>
    <source>
        <strain evidence="3">cv. HL8</strain>
    </source>
</reference>
<dbReference type="AlphaFoldDB" id="A0AAW0LRN2"/>
<keyword evidence="1" id="KW-1133">Transmembrane helix</keyword>
<accession>A0AAW0LRN2</accession>
<dbReference type="EMBL" id="PKMF04000069">
    <property type="protein sequence ID" value="KAK7853041.1"/>
    <property type="molecule type" value="Genomic_DNA"/>
</dbReference>
<protein>
    <submittedName>
        <fullName evidence="2">Galacturonosyltransferase 15</fullName>
    </submittedName>
</protein>
<sequence>MKFYISTKGIKRLTISSPVAGKGLPETAKATTALSRRIPSRTLLPVVLVLGIVLPFLFVRIAFLVLESTTVCYSPLDCIGWRFFNGADTSLDLNSGRAQSKKRVQS</sequence>
<evidence type="ECO:0000313" key="3">
    <source>
        <dbReference type="Proteomes" id="UP000237347"/>
    </source>
</evidence>
<proteinExistence type="predicted"/>
<keyword evidence="1" id="KW-0472">Membrane</keyword>
<comment type="caution">
    <text evidence="2">The sequence shown here is derived from an EMBL/GenBank/DDBJ whole genome shotgun (WGS) entry which is preliminary data.</text>
</comment>
<evidence type="ECO:0000256" key="1">
    <source>
        <dbReference type="SAM" id="Phobius"/>
    </source>
</evidence>
<organism evidence="2 3">
    <name type="scientific">Quercus suber</name>
    <name type="common">Cork oak</name>
    <dbReference type="NCBI Taxonomy" id="58331"/>
    <lineage>
        <taxon>Eukaryota</taxon>
        <taxon>Viridiplantae</taxon>
        <taxon>Streptophyta</taxon>
        <taxon>Embryophyta</taxon>
        <taxon>Tracheophyta</taxon>
        <taxon>Spermatophyta</taxon>
        <taxon>Magnoliopsida</taxon>
        <taxon>eudicotyledons</taxon>
        <taxon>Gunneridae</taxon>
        <taxon>Pentapetalae</taxon>
        <taxon>rosids</taxon>
        <taxon>fabids</taxon>
        <taxon>Fagales</taxon>
        <taxon>Fagaceae</taxon>
        <taxon>Quercus</taxon>
    </lineage>
</organism>
<keyword evidence="3" id="KW-1185">Reference proteome</keyword>
<name>A0AAW0LRN2_QUESU</name>
<keyword evidence="1" id="KW-0812">Transmembrane</keyword>
<dbReference type="Proteomes" id="UP000237347">
    <property type="component" value="Unassembled WGS sequence"/>
</dbReference>
<feature type="transmembrane region" description="Helical" evidence="1">
    <location>
        <begin position="43"/>
        <end position="66"/>
    </location>
</feature>